<accession>A0A4R2HSP1</accession>
<gene>
    <name evidence="2" type="ORF">EV652_102380</name>
</gene>
<feature type="domain" description="N-acetyltransferase" evidence="1">
    <location>
        <begin position="120"/>
        <end position="258"/>
    </location>
</feature>
<dbReference type="GO" id="GO:0016747">
    <property type="term" value="F:acyltransferase activity, transferring groups other than amino-acyl groups"/>
    <property type="evidence" value="ECO:0007669"/>
    <property type="project" value="InterPro"/>
</dbReference>
<organism evidence="2 3">
    <name type="scientific">Kribbella steppae</name>
    <dbReference type="NCBI Taxonomy" id="2512223"/>
    <lineage>
        <taxon>Bacteria</taxon>
        <taxon>Bacillati</taxon>
        <taxon>Actinomycetota</taxon>
        <taxon>Actinomycetes</taxon>
        <taxon>Propionibacteriales</taxon>
        <taxon>Kribbellaceae</taxon>
        <taxon>Kribbella</taxon>
    </lineage>
</organism>
<dbReference type="PROSITE" id="PS51186">
    <property type="entry name" value="GNAT"/>
    <property type="match status" value="1"/>
</dbReference>
<evidence type="ECO:0000259" key="1">
    <source>
        <dbReference type="PROSITE" id="PS51186"/>
    </source>
</evidence>
<evidence type="ECO:0000313" key="3">
    <source>
        <dbReference type="Proteomes" id="UP000294508"/>
    </source>
</evidence>
<comment type="caution">
    <text evidence="2">The sequence shown here is derived from an EMBL/GenBank/DDBJ whole genome shotgun (WGS) entry which is preliminary data.</text>
</comment>
<sequence length="258" mass="27446">MMRAIEENAAELLMAMGAAGGGVQRDDGTVRWTIGGSPIDYHNAVVAADLPAAEVDRTIATSLELMQQYAVPGCWHVGPSMRPTDLGDRLVSAGFTHGGSEPGMAVKVADLRPPAVVPGLHVSRVDSEDDLAVWETTLGRGFGEGVKEARWVAETYRRLGFADPWRHYLGRLDGEPVATTTIYLGAGAAGVYFVMTVPEVRRRGIGAAITYAALREAEAVAEYGVLGSSPAGRSVYAGLGFREYCTIDLYEWAPTGTG</sequence>
<dbReference type="InterPro" id="IPR016181">
    <property type="entry name" value="Acyl_CoA_acyltransferase"/>
</dbReference>
<name>A0A4R2HSP1_9ACTN</name>
<dbReference type="EMBL" id="SLWN01000002">
    <property type="protein sequence ID" value="TCO34314.1"/>
    <property type="molecule type" value="Genomic_DNA"/>
</dbReference>
<dbReference type="OrthoDB" id="5243104at2"/>
<evidence type="ECO:0000313" key="2">
    <source>
        <dbReference type="EMBL" id="TCO34314.1"/>
    </source>
</evidence>
<dbReference type="Gene3D" id="3.40.630.30">
    <property type="match status" value="1"/>
</dbReference>
<reference evidence="2 3" key="1">
    <citation type="journal article" date="2015" name="Stand. Genomic Sci.">
        <title>Genomic Encyclopedia of Bacterial and Archaeal Type Strains, Phase III: the genomes of soil and plant-associated and newly described type strains.</title>
        <authorList>
            <person name="Whitman W.B."/>
            <person name="Woyke T."/>
            <person name="Klenk H.P."/>
            <person name="Zhou Y."/>
            <person name="Lilburn T.G."/>
            <person name="Beck B.J."/>
            <person name="De Vos P."/>
            <person name="Vandamme P."/>
            <person name="Eisen J.A."/>
            <person name="Garrity G."/>
            <person name="Hugenholtz P."/>
            <person name="Kyrpides N.C."/>
        </authorList>
    </citation>
    <scope>NUCLEOTIDE SEQUENCE [LARGE SCALE GENOMIC DNA]</scope>
    <source>
        <strain evidence="2 3">VKM Ac-2572</strain>
    </source>
</reference>
<dbReference type="AlphaFoldDB" id="A0A4R2HSP1"/>
<dbReference type="Pfam" id="PF00583">
    <property type="entry name" value="Acetyltransf_1"/>
    <property type="match status" value="1"/>
</dbReference>
<protein>
    <recommendedName>
        <fullName evidence="1">N-acetyltransferase domain-containing protein</fullName>
    </recommendedName>
</protein>
<dbReference type="Proteomes" id="UP000294508">
    <property type="component" value="Unassembled WGS sequence"/>
</dbReference>
<dbReference type="SUPFAM" id="SSF55729">
    <property type="entry name" value="Acyl-CoA N-acyltransferases (Nat)"/>
    <property type="match status" value="1"/>
</dbReference>
<keyword evidence="3" id="KW-1185">Reference proteome</keyword>
<proteinExistence type="predicted"/>
<dbReference type="InterPro" id="IPR000182">
    <property type="entry name" value="GNAT_dom"/>
</dbReference>